<gene>
    <name evidence="2" type="ORF">ISS99_01075</name>
</gene>
<accession>A0ABS2KA94</accession>
<dbReference type="InterPro" id="IPR031800">
    <property type="entry name" value="PilZ_atypical"/>
</dbReference>
<evidence type="ECO:0000313" key="3">
    <source>
        <dbReference type="Proteomes" id="UP001430193"/>
    </source>
</evidence>
<sequence>MQTDEKWQQFSERMAYEGALHVAIEPFEATLDAVAHCNERSLHVLRTLASLDERRQENGSEVDDPIMLELQRMDSKINVLLDIVDRLLMPVSLLPARHVVRFNAVGVSVPENLLPPGDSLLVRLHFDTCRALALELPAKRGRPSGDLHAFVYFCELSELVEDGLERFVFCHHRRKVAEARMTAAIENVSDSKRGM</sequence>
<feature type="domain" description="Cyclic di-GMP receptor atypical PilZ" evidence="1">
    <location>
        <begin position="45"/>
        <end position="180"/>
    </location>
</feature>
<dbReference type="EMBL" id="JADIKF010000030">
    <property type="protein sequence ID" value="MBM7128103.1"/>
    <property type="molecule type" value="Genomic_DNA"/>
</dbReference>
<name>A0ABS2KA94_9GAMM</name>
<comment type="caution">
    <text evidence="2">The sequence shown here is derived from an EMBL/GenBank/DDBJ whole genome shotgun (WGS) entry which is preliminary data.</text>
</comment>
<dbReference type="Proteomes" id="UP001430193">
    <property type="component" value="Unassembled WGS sequence"/>
</dbReference>
<evidence type="ECO:0000313" key="2">
    <source>
        <dbReference type="EMBL" id="MBM7128103.1"/>
    </source>
</evidence>
<organism evidence="2 3">
    <name type="scientific">Dyella mobilis</name>
    <dbReference type="NCBI Taxonomy" id="1849582"/>
    <lineage>
        <taxon>Bacteria</taxon>
        <taxon>Pseudomonadati</taxon>
        <taxon>Pseudomonadota</taxon>
        <taxon>Gammaproteobacteria</taxon>
        <taxon>Lysobacterales</taxon>
        <taxon>Rhodanobacteraceae</taxon>
        <taxon>Dyella</taxon>
    </lineage>
</organism>
<evidence type="ECO:0000259" key="1">
    <source>
        <dbReference type="Pfam" id="PF16823"/>
    </source>
</evidence>
<keyword evidence="3" id="KW-1185">Reference proteome</keyword>
<dbReference type="RefSeq" id="WP_204629718.1">
    <property type="nucleotide sequence ID" value="NZ_BSOC01000011.1"/>
</dbReference>
<reference evidence="2" key="1">
    <citation type="submission" date="2020-10" db="EMBL/GenBank/DDBJ databases">
        <title>Phylogeny of dyella-like bacteria.</title>
        <authorList>
            <person name="Fu J."/>
        </authorList>
    </citation>
    <scope>NUCLEOTIDE SEQUENCE</scope>
    <source>
        <strain evidence="2">DHON07</strain>
    </source>
</reference>
<proteinExistence type="predicted"/>
<protein>
    <submittedName>
        <fullName evidence="2">PilZ domain-containing protein</fullName>
    </submittedName>
</protein>
<dbReference type="Pfam" id="PF16823">
    <property type="entry name" value="tPilZ"/>
    <property type="match status" value="1"/>
</dbReference>